<name>A0A0B2B6V9_9ACTN</name>
<sequence>MGSSVPLSEAKDRLSHLVEAAESTHEITTITRHGRPAAVLMSADDLESLQETVHWLAQPEIADAILSAEREYATGDTMSGEDLRAAFGLPDQ</sequence>
<dbReference type="EMBL" id="PGEZ01000001">
    <property type="protein sequence ID" value="PJJ57832.1"/>
    <property type="molecule type" value="Genomic_DNA"/>
</dbReference>
<evidence type="ECO:0000313" key="4">
    <source>
        <dbReference type="Proteomes" id="UP000230842"/>
    </source>
</evidence>
<dbReference type="Proteomes" id="UP000230842">
    <property type="component" value="Unassembled WGS sequence"/>
</dbReference>
<dbReference type="Gene3D" id="3.40.1620.10">
    <property type="entry name" value="YefM-like domain"/>
    <property type="match status" value="1"/>
</dbReference>
<dbReference type="InterPro" id="IPR051405">
    <property type="entry name" value="phD/YefM_antitoxin"/>
</dbReference>
<accession>A0A0B2B6V9</accession>
<reference evidence="3 4" key="1">
    <citation type="submission" date="2017-11" db="EMBL/GenBank/DDBJ databases">
        <title>Genomic Encyclopedia of Archaeal and Bacterial Type Strains, Phase II (KMG-II): From Individual Species to Whole Genera.</title>
        <authorList>
            <person name="Goeker M."/>
        </authorList>
    </citation>
    <scope>NUCLEOTIDE SEQUENCE [LARGE SCALE GENOMIC DNA]</scope>
    <source>
        <strain evidence="3 4">DSM 27763</strain>
    </source>
</reference>
<comment type="function">
    <text evidence="2">Antitoxin component of a type II toxin-antitoxin (TA) system.</text>
</comment>
<evidence type="ECO:0000256" key="1">
    <source>
        <dbReference type="ARBA" id="ARBA00009981"/>
    </source>
</evidence>
<comment type="caution">
    <text evidence="3">The sequence shown here is derived from an EMBL/GenBank/DDBJ whole genome shotgun (WGS) entry which is preliminary data.</text>
</comment>
<protein>
    <recommendedName>
        <fullName evidence="2">Antitoxin</fullName>
    </recommendedName>
</protein>
<dbReference type="RefSeq" id="WP_039363538.1">
    <property type="nucleotide sequence ID" value="NZ_PGEZ01000001.1"/>
</dbReference>
<dbReference type="NCBIfam" id="TIGR01552">
    <property type="entry name" value="phd_fam"/>
    <property type="match status" value="1"/>
</dbReference>
<dbReference type="OrthoDB" id="9802003at2"/>
<dbReference type="Gene3D" id="1.10.1220.170">
    <property type="match status" value="1"/>
</dbReference>
<dbReference type="AlphaFoldDB" id="A0A0B2B6V9"/>
<dbReference type="PANTHER" id="PTHR33713:SF10">
    <property type="entry name" value="ANTITOXIN YAFN"/>
    <property type="match status" value="1"/>
</dbReference>
<dbReference type="Pfam" id="PF02604">
    <property type="entry name" value="PhdYeFM_antitox"/>
    <property type="match status" value="1"/>
</dbReference>
<organism evidence="3 4">
    <name type="scientific">Mumia flava</name>
    <dbReference type="NCBI Taxonomy" id="1348852"/>
    <lineage>
        <taxon>Bacteria</taxon>
        <taxon>Bacillati</taxon>
        <taxon>Actinomycetota</taxon>
        <taxon>Actinomycetes</taxon>
        <taxon>Propionibacteriales</taxon>
        <taxon>Nocardioidaceae</taxon>
        <taxon>Mumia</taxon>
    </lineage>
</organism>
<keyword evidence="4" id="KW-1185">Reference proteome</keyword>
<proteinExistence type="inferred from homology"/>
<dbReference type="SUPFAM" id="SSF143120">
    <property type="entry name" value="YefM-like"/>
    <property type="match status" value="1"/>
</dbReference>
<dbReference type="InterPro" id="IPR006442">
    <property type="entry name" value="Antitoxin_Phd/YefM"/>
</dbReference>
<dbReference type="PANTHER" id="PTHR33713">
    <property type="entry name" value="ANTITOXIN YAFN-RELATED"/>
    <property type="match status" value="1"/>
</dbReference>
<gene>
    <name evidence="3" type="ORF">CLV56_2070</name>
</gene>
<comment type="similarity">
    <text evidence="1 2">Belongs to the phD/YefM antitoxin family.</text>
</comment>
<evidence type="ECO:0000313" key="3">
    <source>
        <dbReference type="EMBL" id="PJJ57832.1"/>
    </source>
</evidence>
<evidence type="ECO:0000256" key="2">
    <source>
        <dbReference type="RuleBase" id="RU362080"/>
    </source>
</evidence>
<dbReference type="InterPro" id="IPR036165">
    <property type="entry name" value="YefM-like_sf"/>
</dbReference>